<evidence type="ECO:0000256" key="2">
    <source>
        <dbReference type="ARBA" id="ARBA00011066"/>
    </source>
</evidence>
<dbReference type="CDD" id="cd04235">
    <property type="entry name" value="AAK_CK"/>
    <property type="match status" value="1"/>
</dbReference>
<comment type="pathway">
    <text evidence="1">Metabolic intermediate metabolism; carbamoyl phosphate degradation; CO(2) and NH(3) from carbamoyl phosphate: step 1/1.</text>
</comment>
<keyword evidence="5 9" id="KW-0808">Transferase</keyword>
<dbReference type="InterPro" id="IPR003964">
    <property type="entry name" value="Carb_kinase"/>
</dbReference>
<proteinExistence type="inferred from homology"/>
<feature type="domain" description="Aspartate/glutamate/uridylate kinase" evidence="10">
    <location>
        <begin position="4"/>
        <end position="292"/>
    </location>
</feature>
<dbReference type="PANTHER" id="PTHR30409:SF1">
    <property type="entry name" value="CARBAMATE KINASE-RELATED"/>
    <property type="match status" value="1"/>
</dbReference>
<evidence type="ECO:0000256" key="8">
    <source>
        <dbReference type="NCBIfam" id="TIGR00746"/>
    </source>
</evidence>
<dbReference type="RefSeq" id="WP_275469773.1">
    <property type="nucleotide sequence ID" value="NZ_CP110232.1"/>
</dbReference>
<keyword evidence="4" id="KW-0056">Arginine metabolism</keyword>
<evidence type="ECO:0000313" key="11">
    <source>
        <dbReference type="EMBL" id="WEG73974.1"/>
    </source>
</evidence>
<dbReference type="PANTHER" id="PTHR30409">
    <property type="entry name" value="CARBAMATE KINASE"/>
    <property type="match status" value="1"/>
</dbReference>
<dbReference type="NCBIfam" id="NF009007">
    <property type="entry name" value="PRK12352.1"/>
    <property type="match status" value="1"/>
</dbReference>
<evidence type="ECO:0000259" key="10">
    <source>
        <dbReference type="Pfam" id="PF00696"/>
    </source>
</evidence>
<dbReference type="GO" id="GO:0019546">
    <property type="term" value="P:L-arginine deiminase pathway"/>
    <property type="evidence" value="ECO:0007669"/>
    <property type="project" value="TreeGrafter"/>
</dbReference>
<dbReference type="Pfam" id="PF00696">
    <property type="entry name" value="AA_kinase"/>
    <property type="match status" value="1"/>
</dbReference>
<comment type="similarity">
    <text evidence="2 9">Belongs to the carbamate kinase family.</text>
</comment>
<dbReference type="InterPro" id="IPR001048">
    <property type="entry name" value="Asp/Glu/Uridylate_kinase"/>
</dbReference>
<dbReference type="GO" id="GO:0008804">
    <property type="term" value="F:carbamate kinase activity"/>
    <property type="evidence" value="ECO:0007669"/>
    <property type="project" value="UniProtKB-UniRule"/>
</dbReference>
<comment type="catalytic activity">
    <reaction evidence="7">
        <text>hydrogencarbonate + NH4(+) + ATP = carbamoyl phosphate + ADP + H2O + H(+)</text>
        <dbReference type="Rhea" id="RHEA:10152"/>
        <dbReference type="ChEBI" id="CHEBI:15377"/>
        <dbReference type="ChEBI" id="CHEBI:15378"/>
        <dbReference type="ChEBI" id="CHEBI:17544"/>
        <dbReference type="ChEBI" id="CHEBI:28938"/>
        <dbReference type="ChEBI" id="CHEBI:30616"/>
        <dbReference type="ChEBI" id="CHEBI:58228"/>
        <dbReference type="ChEBI" id="CHEBI:456216"/>
        <dbReference type="EC" id="2.7.2.2"/>
    </reaction>
</comment>
<protein>
    <recommendedName>
        <fullName evidence="3 8">Carbamate kinase</fullName>
    </recommendedName>
</protein>
<sequence>MTQTVVIALGGNAILTDDPTAEAQQLALKKTVKHLIPLVKKGYRLVISHGNGPQVGNLILQQNEADSPSNPALPLDSCVAMTQGSIGYWLEQALRNELQNQGLENQVATIMTQVVVDQKDPAFHHPSKPIGPFYTESEACILKDKKVGSYIEDAGRGWRKVVPSPRPIEIIGHQIITYLLEKQVITISAGGGGIPVVREPLLRGIEAVIDKDFASEKLAELVGADALIILTGVDYVALDYGTDKQRDLTKVSISELETYKEAGQFAPGSMLPKVEAVITFVKSGANKKAMITSLEKLAQFELAGVGTTVISDG</sequence>
<dbReference type="FunFam" id="3.40.1160.10:FF:000007">
    <property type="entry name" value="Carbamate kinase"/>
    <property type="match status" value="1"/>
</dbReference>
<dbReference type="AlphaFoldDB" id="A0AAF0CVY5"/>
<dbReference type="Gene3D" id="3.40.1160.10">
    <property type="entry name" value="Acetylglutamate kinase-like"/>
    <property type="match status" value="1"/>
</dbReference>
<evidence type="ECO:0000256" key="7">
    <source>
        <dbReference type="ARBA" id="ARBA00048467"/>
    </source>
</evidence>
<dbReference type="NCBIfam" id="TIGR00746">
    <property type="entry name" value="arcC"/>
    <property type="match status" value="1"/>
</dbReference>
<reference evidence="11" key="1">
    <citation type="submission" date="2022-10" db="EMBL/GenBank/DDBJ databases">
        <title>Vagococcus sp. isolated from poultry meat.</title>
        <authorList>
            <person name="Johansson P."/>
            <person name="Bjorkroth J."/>
        </authorList>
    </citation>
    <scope>NUCLEOTIDE SEQUENCE</scope>
    <source>
        <strain evidence="11">STAA11</strain>
    </source>
</reference>
<accession>A0AAF0CVY5</accession>
<organism evidence="11 12">
    <name type="scientific">Vagococcus intermedius</name>
    <dbReference type="NCBI Taxonomy" id="2991418"/>
    <lineage>
        <taxon>Bacteria</taxon>
        <taxon>Bacillati</taxon>
        <taxon>Bacillota</taxon>
        <taxon>Bacilli</taxon>
        <taxon>Lactobacillales</taxon>
        <taxon>Enterococcaceae</taxon>
        <taxon>Vagococcus</taxon>
    </lineage>
</organism>
<dbReference type="SUPFAM" id="SSF53633">
    <property type="entry name" value="Carbamate kinase-like"/>
    <property type="match status" value="1"/>
</dbReference>
<dbReference type="InterPro" id="IPR036393">
    <property type="entry name" value="AceGlu_kinase-like_sf"/>
</dbReference>
<evidence type="ECO:0000256" key="1">
    <source>
        <dbReference type="ARBA" id="ARBA00005118"/>
    </source>
</evidence>
<dbReference type="PIRSF" id="PIRSF000723">
    <property type="entry name" value="Carbamate_kin"/>
    <property type="match status" value="1"/>
</dbReference>
<evidence type="ECO:0000256" key="6">
    <source>
        <dbReference type="ARBA" id="ARBA00022777"/>
    </source>
</evidence>
<evidence type="ECO:0000256" key="5">
    <source>
        <dbReference type="ARBA" id="ARBA00022679"/>
    </source>
</evidence>
<gene>
    <name evidence="11" type="primary">arcC</name>
    <name evidence="11" type="ORF">OL234_03425</name>
</gene>
<evidence type="ECO:0000256" key="9">
    <source>
        <dbReference type="PIRNR" id="PIRNR000723"/>
    </source>
</evidence>
<dbReference type="KEGG" id="vie:OL234_03425"/>
<keyword evidence="6 9" id="KW-0418">Kinase</keyword>
<dbReference type="Proteomes" id="UP001179647">
    <property type="component" value="Chromosome"/>
</dbReference>
<name>A0AAF0CVY5_9ENTE</name>
<dbReference type="GO" id="GO:0005829">
    <property type="term" value="C:cytosol"/>
    <property type="evidence" value="ECO:0007669"/>
    <property type="project" value="TreeGrafter"/>
</dbReference>
<evidence type="ECO:0000313" key="12">
    <source>
        <dbReference type="Proteomes" id="UP001179647"/>
    </source>
</evidence>
<dbReference type="PRINTS" id="PR01469">
    <property type="entry name" value="CARBMTKINASE"/>
</dbReference>
<evidence type="ECO:0000256" key="3">
    <source>
        <dbReference type="ARBA" id="ARBA00013070"/>
    </source>
</evidence>
<dbReference type="EMBL" id="CP110232">
    <property type="protein sequence ID" value="WEG73974.1"/>
    <property type="molecule type" value="Genomic_DNA"/>
</dbReference>
<evidence type="ECO:0000256" key="4">
    <source>
        <dbReference type="ARBA" id="ARBA00022503"/>
    </source>
</evidence>
<keyword evidence="12" id="KW-1185">Reference proteome</keyword>